<dbReference type="InterPro" id="IPR003599">
    <property type="entry name" value="Ig_sub"/>
</dbReference>
<dbReference type="SMART" id="SM00408">
    <property type="entry name" value="IGc2"/>
    <property type="match status" value="2"/>
</dbReference>
<feature type="domain" description="Ig-like" evidence="6">
    <location>
        <begin position="234"/>
        <end position="324"/>
    </location>
</feature>
<dbReference type="Proteomes" id="UP000694546">
    <property type="component" value="Chromosome 16"/>
</dbReference>
<proteinExistence type="inferred from homology"/>
<dbReference type="GO" id="GO:0004672">
    <property type="term" value="F:protein kinase activity"/>
    <property type="evidence" value="ECO:0007669"/>
    <property type="project" value="TreeGrafter"/>
</dbReference>
<dbReference type="PANTHER" id="PTHR47633">
    <property type="entry name" value="IMMUNOGLOBULIN"/>
    <property type="match status" value="1"/>
</dbReference>
<evidence type="ECO:0000256" key="5">
    <source>
        <dbReference type="ARBA" id="ARBA00023319"/>
    </source>
</evidence>
<keyword evidence="5" id="KW-0393">Immunoglobulin domain</keyword>
<protein>
    <recommendedName>
        <fullName evidence="6">Ig-like domain-containing protein</fullName>
    </recommendedName>
</protein>
<dbReference type="GeneTree" id="ENSGT00940000171516"/>
<dbReference type="InterPro" id="IPR007110">
    <property type="entry name" value="Ig-like_dom"/>
</dbReference>
<evidence type="ECO:0000256" key="3">
    <source>
        <dbReference type="ARBA" id="ARBA00022741"/>
    </source>
</evidence>
<evidence type="ECO:0000256" key="1">
    <source>
        <dbReference type="ARBA" id="ARBA00006692"/>
    </source>
</evidence>
<evidence type="ECO:0000313" key="7">
    <source>
        <dbReference type="Ensembl" id="ENSGMOP00000051453.1"/>
    </source>
</evidence>
<dbReference type="FunFam" id="2.60.40.10:FF:000779">
    <property type="entry name" value="Titin b"/>
    <property type="match status" value="1"/>
</dbReference>
<keyword evidence="8" id="KW-1185">Reference proteome</keyword>
<evidence type="ECO:0000256" key="4">
    <source>
        <dbReference type="ARBA" id="ARBA00022840"/>
    </source>
</evidence>
<dbReference type="Pfam" id="PF07679">
    <property type="entry name" value="I-set"/>
    <property type="match status" value="2"/>
</dbReference>
<comment type="similarity">
    <text evidence="1">Belongs to the protein kinase superfamily. CAMK Ser/Thr protein kinase family.</text>
</comment>
<evidence type="ECO:0000313" key="8">
    <source>
        <dbReference type="Proteomes" id="UP000694546"/>
    </source>
</evidence>
<dbReference type="Ensembl" id="ENSGMOT00000043376.1">
    <property type="protein sequence ID" value="ENSGMOP00000051453.1"/>
    <property type="gene ID" value="ENSGMOG00000030168.1"/>
</dbReference>
<dbReference type="Gene3D" id="2.60.40.10">
    <property type="entry name" value="Immunoglobulins"/>
    <property type="match status" value="2"/>
</dbReference>
<dbReference type="InterPro" id="IPR036179">
    <property type="entry name" value="Ig-like_dom_sf"/>
</dbReference>
<keyword evidence="4" id="KW-0067">ATP-binding</keyword>
<dbReference type="PANTHER" id="PTHR47633:SF16">
    <property type="entry name" value="CAVP-TARGET PROTEIN-LIKE"/>
    <property type="match status" value="1"/>
</dbReference>
<dbReference type="AlphaFoldDB" id="A0A8C5FP96"/>
<evidence type="ECO:0000259" key="6">
    <source>
        <dbReference type="PROSITE" id="PS50835"/>
    </source>
</evidence>
<dbReference type="InterPro" id="IPR013783">
    <property type="entry name" value="Ig-like_fold"/>
</dbReference>
<accession>A0A8C5FP96</accession>
<keyword evidence="3" id="KW-0547">Nucleotide-binding</keyword>
<organism evidence="7 8">
    <name type="scientific">Gadus morhua</name>
    <name type="common">Atlantic cod</name>
    <dbReference type="NCBI Taxonomy" id="8049"/>
    <lineage>
        <taxon>Eukaryota</taxon>
        <taxon>Metazoa</taxon>
        <taxon>Chordata</taxon>
        <taxon>Craniata</taxon>
        <taxon>Vertebrata</taxon>
        <taxon>Euteleostomi</taxon>
        <taxon>Actinopterygii</taxon>
        <taxon>Neopterygii</taxon>
        <taxon>Teleostei</taxon>
        <taxon>Neoteleostei</taxon>
        <taxon>Acanthomorphata</taxon>
        <taxon>Zeiogadaria</taxon>
        <taxon>Gadariae</taxon>
        <taxon>Gadiformes</taxon>
        <taxon>Gadoidei</taxon>
        <taxon>Gadidae</taxon>
        <taxon>Gadus</taxon>
    </lineage>
</organism>
<feature type="domain" description="Ig-like" evidence="6">
    <location>
        <begin position="32"/>
        <end position="129"/>
    </location>
</feature>
<reference evidence="7" key="2">
    <citation type="submission" date="2025-09" db="UniProtKB">
        <authorList>
            <consortium name="Ensembl"/>
        </authorList>
    </citation>
    <scope>IDENTIFICATION</scope>
</reference>
<keyword evidence="2" id="KW-0677">Repeat</keyword>
<dbReference type="FunFam" id="2.60.40.10:FF:000145">
    <property type="entry name" value="Myosin light chain kinase, smooth muscle"/>
    <property type="match status" value="1"/>
</dbReference>
<name>A0A8C5FP96_GADMO</name>
<sequence>RVLPYSSYLHIRGVHDSSRIPLLFYRVTEMPPRFINPICDMETPETTTVLFECSLMGRPSPIITWFKGDKKIPDDNKKYLHSSDGDNHFLKICRISTQDSGVYTCRAINVVGETVCRAFLKVMSTENLSGQTRGRELTAVSLGSAKVQPQKFDLMVGNMSLEGEQASEIELEFEFENEADESQRAVRLVANTDHEMSEQGEKYVSINFDVFAEPAKDDKVEFKGNSLETKKEKPVFLSQLSPTAVTEGETARFTVTVAGFPKPSVQWFHNGKVIQSSTVYILIEGKEEYTLVITKLTSDYEGEYSCTATNIIGQTTCSTYLEVKKRTHSCLLGAWTLTCWLAMMLLCSCLVGCSLCEDPNTHLVE</sequence>
<dbReference type="InterPro" id="IPR013098">
    <property type="entry name" value="Ig_I-set"/>
</dbReference>
<dbReference type="PROSITE" id="PS50835">
    <property type="entry name" value="IG_LIKE"/>
    <property type="match status" value="2"/>
</dbReference>
<dbReference type="SMART" id="SM00409">
    <property type="entry name" value="IG"/>
    <property type="match status" value="2"/>
</dbReference>
<reference evidence="7" key="1">
    <citation type="submission" date="2025-08" db="UniProtKB">
        <authorList>
            <consortium name="Ensembl"/>
        </authorList>
    </citation>
    <scope>IDENTIFICATION</scope>
</reference>
<dbReference type="SUPFAM" id="SSF48726">
    <property type="entry name" value="Immunoglobulin"/>
    <property type="match status" value="2"/>
</dbReference>
<evidence type="ECO:0000256" key="2">
    <source>
        <dbReference type="ARBA" id="ARBA00022737"/>
    </source>
</evidence>
<dbReference type="GO" id="GO:0005524">
    <property type="term" value="F:ATP binding"/>
    <property type="evidence" value="ECO:0007669"/>
    <property type="project" value="UniProtKB-KW"/>
</dbReference>
<dbReference type="InterPro" id="IPR003598">
    <property type="entry name" value="Ig_sub2"/>
</dbReference>